<feature type="compositionally biased region" description="Basic and acidic residues" evidence="2">
    <location>
        <begin position="96"/>
        <end position="106"/>
    </location>
</feature>
<organism evidence="3 4">
    <name type="scientific">Sander lucioperca</name>
    <name type="common">Pike-perch</name>
    <name type="synonym">Perca lucioperca</name>
    <dbReference type="NCBI Taxonomy" id="283035"/>
    <lineage>
        <taxon>Eukaryota</taxon>
        <taxon>Metazoa</taxon>
        <taxon>Chordata</taxon>
        <taxon>Craniata</taxon>
        <taxon>Vertebrata</taxon>
        <taxon>Euteleostomi</taxon>
        <taxon>Actinopterygii</taxon>
        <taxon>Neopterygii</taxon>
        <taxon>Teleostei</taxon>
        <taxon>Neoteleostei</taxon>
        <taxon>Acanthomorphata</taxon>
        <taxon>Eupercaria</taxon>
        <taxon>Perciformes</taxon>
        <taxon>Percoidei</taxon>
        <taxon>Percidae</taxon>
        <taxon>Luciopercinae</taxon>
        <taxon>Sander</taxon>
    </lineage>
</organism>
<dbReference type="PANTHER" id="PTHR47528:SF1">
    <property type="entry name" value="PARALEMMIN-3"/>
    <property type="match status" value="1"/>
</dbReference>
<keyword evidence="4" id="KW-1185">Reference proteome</keyword>
<name>A0A8D0AY10_SANLU</name>
<dbReference type="InterPro" id="IPR024149">
    <property type="entry name" value="Paralemmin-3"/>
</dbReference>
<feature type="region of interest" description="Disordered" evidence="2">
    <location>
        <begin position="224"/>
        <end position="338"/>
    </location>
</feature>
<evidence type="ECO:0000256" key="1">
    <source>
        <dbReference type="ARBA" id="ARBA00023054"/>
    </source>
</evidence>
<reference evidence="3" key="2">
    <citation type="submission" date="2025-09" db="UniProtKB">
        <authorList>
            <consortium name="Ensembl"/>
        </authorList>
    </citation>
    <scope>IDENTIFICATION</scope>
</reference>
<evidence type="ECO:0000313" key="4">
    <source>
        <dbReference type="Proteomes" id="UP000694568"/>
    </source>
</evidence>
<feature type="compositionally biased region" description="Polar residues" evidence="2">
    <location>
        <begin position="425"/>
        <end position="439"/>
    </location>
</feature>
<dbReference type="InterPro" id="IPR004965">
    <property type="entry name" value="Paralemmin"/>
</dbReference>
<dbReference type="AlphaFoldDB" id="A0A8D0AY10"/>
<feature type="compositionally biased region" description="Basic and acidic residues" evidence="2">
    <location>
        <begin position="17"/>
        <end position="37"/>
    </location>
</feature>
<feature type="compositionally biased region" description="Basic and acidic residues" evidence="2">
    <location>
        <begin position="280"/>
        <end position="289"/>
    </location>
</feature>
<dbReference type="PANTHER" id="PTHR47528">
    <property type="entry name" value="PARALEMMIN-3"/>
    <property type="match status" value="1"/>
</dbReference>
<protein>
    <submittedName>
        <fullName evidence="3">Paralemmin-3-like</fullName>
    </submittedName>
</protein>
<feature type="compositionally biased region" description="Low complexity" evidence="2">
    <location>
        <begin position="410"/>
        <end position="424"/>
    </location>
</feature>
<feature type="compositionally biased region" description="Polar residues" evidence="2">
    <location>
        <begin position="58"/>
        <end position="68"/>
    </location>
</feature>
<feature type="compositionally biased region" description="Basic and acidic residues" evidence="2">
    <location>
        <begin position="76"/>
        <end position="85"/>
    </location>
</feature>
<reference evidence="3" key="1">
    <citation type="submission" date="2025-08" db="UniProtKB">
        <authorList>
            <consortium name="Ensembl"/>
        </authorList>
    </citation>
    <scope>IDENTIFICATION</scope>
</reference>
<dbReference type="GO" id="GO:0016020">
    <property type="term" value="C:membrane"/>
    <property type="evidence" value="ECO:0007669"/>
    <property type="project" value="InterPro"/>
</dbReference>
<feature type="compositionally biased region" description="Polar residues" evidence="2">
    <location>
        <begin position="325"/>
        <end position="335"/>
    </location>
</feature>
<feature type="compositionally biased region" description="Basic and acidic residues" evidence="2">
    <location>
        <begin position="308"/>
        <end position="324"/>
    </location>
</feature>
<gene>
    <name evidence="3" type="primary">palm3</name>
</gene>
<feature type="region of interest" description="Disordered" evidence="2">
    <location>
        <begin position="368"/>
        <end position="454"/>
    </location>
</feature>
<dbReference type="GeneID" id="116040501"/>
<feature type="compositionally biased region" description="Basic and acidic residues" evidence="2">
    <location>
        <begin position="393"/>
        <end position="406"/>
    </location>
</feature>
<dbReference type="Pfam" id="PF03285">
    <property type="entry name" value="Paralemmin"/>
    <property type="match status" value="1"/>
</dbReference>
<dbReference type="GO" id="GO:0008360">
    <property type="term" value="P:regulation of cell shape"/>
    <property type="evidence" value="ECO:0007669"/>
    <property type="project" value="InterPro"/>
</dbReference>
<keyword evidence="1" id="KW-0175">Coiled coil</keyword>
<dbReference type="GeneTree" id="ENSGT00390000009016"/>
<dbReference type="RefSeq" id="XP_031141782.1">
    <property type="nucleotide sequence ID" value="XM_031285922.2"/>
</dbReference>
<evidence type="ECO:0000313" key="3">
    <source>
        <dbReference type="Ensembl" id="ENSSLUP00000057598.1"/>
    </source>
</evidence>
<proteinExistence type="predicted"/>
<evidence type="ECO:0000256" key="2">
    <source>
        <dbReference type="SAM" id="MobiDB-lite"/>
    </source>
</evidence>
<feature type="region of interest" description="Disordered" evidence="2">
    <location>
        <begin position="17"/>
        <end position="107"/>
    </location>
</feature>
<sequence length="454" mass="49384">MDETEKYNQRLKAIAEKRRLQEEQDRARRDMEDEKLRLQQLKRKSLRDQWLMEGAPLSPTSPDSQSPRSPLWGAQENEKRIDKLQSESQQLEEEEEKLKEQMKHGQTEAVEVAEAGAEMVVQNGDNNAIGSEDKVKTNQSALLDETAAVLTNGGGDLEADPNHDTTTTNGPVVASEGVISMTLEPELSLGVSEAEPGRVLNVKINGEEEEGTVVMRAECVIITDDGDDVLKDLAPQEDQRETMQSEETPLPNPEEGQDGGEAVEEVVKTEAAPETFTQPEKSEATERIAEAPPATGDGDVQGGVKTNENGDRETKTEGQYRQSEDPTSVQVQSPANAPEGTAVVLVPVYSKVQPSTLNLELEAEAEAEAALKAQDPAPLPGQFQEVPLADPQEIQRTEARPEEKEPLLSQAKAPDTQAKPAAAASTETHSPTRASQGEETQAPKHKTCQCCSVM</sequence>
<accession>A0A8D0AY10</accession>
<dbReference type="Ensembl" id="ENSSLUT00000059266.1">
    <property type="protein sequence ID" value="ENSSLUP00000057598.1"/>
    <property type="gene ID" value="ENSSLUG00000024798.1"/>
</dbReference>
<feature type="compositionally biased region" description="Acidic residues" evidence="2">
    <location>
        <begin position="255"/>
        <end position="264"/>
    </location>
</feature>
<dbReference type="Proteomes" id="UP000694568">
    <property type="component" value="Unplaced"/>
</dbReference>
<feature type="region of interest" description="Disordered" evidence="2">
    <location>
        <begin position="152"/>
        <end position="172"/>
    </location>
</feature>